<sequence>MADLTPSPALLRLNQRFSLRSDSAIVRRFEEGLATKGVTKAHERQGLVSAAAKAVRSIRVAKHTDEDRAKMIARRRKWAGANTPPDVKAHYSLAEQAVLGVVADTCKRKGFCDLCLDELARIAGVSRTTVQNALRKARSKDLGHVSVRERPQQGRKSLTNVIRIVCSRWIGWITRGIGFKRLNTSVTGVKKDLSKPDDAKISAFEKVSAAFARKPSHAQRVEPLRNEQKHPAPLAVYADRFTQAAPVRQRETGGSLWSLDQSHGRNDLPDLPILSAKGLRDGM</sequence>
<comment type="caution">
    <text evidence="1">The sequence shown here is derived from an EMBL/GenBank/DDBJ whole genome shotgun (WGS) entry which is preliminary data.</text>
</comment>
<protein>
    <submittedName>
        <fullName evidence="1">Helix-turn-helix domain-containing protein</fullName>
    </submittedName>
</protein>
<reference evidence="2" key="1">
    <citation type="journal article" date="2019" name="Int. J. Syst. Evol. Microbiol.">
        <title>The Global Catalogue of Microorganisms (GCM) 10K type strain sequencing project: providing services to taxonomists for standard genome sequencing and annotation.</title>
        <authorList>
            <consortium name="The Broad Institute Genomics Platform"/>
            <consortium name="The Broad Institute Genome Sequencing Center for Infectious Disease"/>
            <person name="Wu L."/>
            <person name="Ma J."/>
        </authorList>
    </citation>
    <scope>NUCLEOTIDE SEQUENCE [LARGE SCALE GENOMIC DNA]</scope>
    <source>
        <strain evidence="2">TBRC 5781</strain>
    </source>
</reference>
<organism evidence="1 2">
    <name type="scientific">Rhizobium lemnae</name>
    <dbReference type="NCBI Taxonomy" id="1214924"/>
    <lineage>
        <taxon>Bacteria</taxon>
        <taxon>Pseudomonadati</taxon>
        <taxon>Pseudomonadota</taxon>
        <taxon>Alphaproteobacteria</taxon>
        <taxon>Hyphomicrobiales</taxon>
        <taxon>Rhizobiaceae</taxon>
        <taxon>Rhizobium/Agrobacterium group</taxon>
        <taxon>Rhizobium</taxon>
    </lineage>
</organism>
<keyword evidence="2" id="KW-1185">Reference proteome</keyword>
<name>A0ABV8E4G4_9HYPH</name>
<dbReference type="RefSeq" id="WP_247259828.1">
    <property type="nucleotide sequence ID" value="NZ_JALJQZ010000005.1"/>
</dbReference>
<dbReference type="Proteomes" id="UP001595697">
    <property type="component" value="Unassembled WGS sequence"/>
</dbReference>
<accession>A0ABV8E4G4</accession>
<proteinExistence type="predicted"/>
<evidence type="ECO:0000313" key="1">
    <source>
        <dbReference type="EMBL" id="MFC3966722.1"/>
    </source>
</evidence>
<dbReference type="EMBL" id="JBHSBD010000005">
    <property type="protein sequence ID" value="MFC3966722.1"/>
    <property type="molecule type" value="Genomic_DNA"/>
</dbReference>
<gene>
    <name evidence="1" type="ORF">ACFOVS_00960</name>
</gene>
<evidence type="ECO:0000313" key="2">
    <source>
        <dbReference type="Proteomes" id="UP001595697"/>
    </source>
</evidence>